<dbReference type="Proteomes" id="UP001155027">
    <property type="component" value="Unassembled WGS sequence"/>
</dbReference>
<dbReference type="AlphaFoldDB" id="A0A9X2PT81"/>
<dbReference type="InterPro" id="IPR013785">
    <property type="entry name" value="Aldolase_TIM"/>
</dbReference>
<organism evidence="1 2">
    <name type="scientific">Salinibacter ruber</name>
    <dbReference type="NCBI Taxonomy" id="146919"/>
    <lineage>
        <taxon>Bacteria</taxon>
        <taxon>Pseudomonadati</taxon>
        <taxon>Rhodothermota</taxon>
        <taxon>Rhodothermia</taxon>
        <taxon>Rhodothermales</taxon>
        <taxon>Salinibacteraceae</taxon>
        <taxon>Salinibacter</taxon>
    </lineage>
</organism>
<evidence type="ECO:0000313" key="2">
    <source>
        <dbReference type="Proteomes" id="UP001155027"/>
    </source>
</evidence>
<dbReference type="Gene3D" id="3.20.20.70">
    <property type="entry name" value="Aldolase class I"/>
    <property type="match status" value="1"/>
</dbReference>
<name>A0A9X2PT81_9BACT</name>
<proteinExistence type="predicted"/>
<dbReference type="SUPFAM" id="SSF51569">
    <property type="entry name" value="Aldolase"/>
    <property type="match status" value="1"/>
</dbReference>
<dbReference type="GO" id="GO:0005975">
    <property type="term" value="P:carbohydrate metabolic process"/>
    <property type="evidence" value="ECO:0007669"/>
    <property type="project" value="InterPro"/>
</dbReference>
<dbReference type="Pfam" id="PF08013">
    <property type="entry name" value="GatZ_KbaZ-like"/>
    <property type="match status" value="1"/>
</dbReference>
<dbReference type="InterPro" id="IPR012062">
    <property type="entry name" value="GatZ/KbaZ-like"/>
</dbReference>
<dbReference type="RefSeq" id="WP_118826988.1">
    <property type="nucleotide sequence ID" value="NZ_CALTSL010000006.1"/>
</dbReference>
<dbReference type="Gene3D" id="1.10.400.20">
    <property type="entry name" value="putative tagatose 6-phosphate kinase domain like"/>
    <property type="match status" value="1"/>
</dbReference>
<evidence type="ECO:0000313" key="1">
    <source>
        <dbReference type="EMBL" id="MCS3676355.1"/>
    </source>
</evidence>
<reference evidence="1" key="1">
    <citation type="submission" date="2022-08" db="EMBL/GenBank/DDBJ databases">
        <title>Genomic Encyclopedia of Type Strains, Phase V (KMG-V): Genome sequencing to study the core and pangenomes of soil and plant-associated prokaryotes.</title>
        <authorList>
            <person name="Whitman W."/>
        </authorList>
    </citation>
    <scope>NUCLEOTIDE SEQUENCE</scope>
    <source>
        <strain evidence="1">0</strain>
    </source>
</reference>
<comment type="caution">
    <text evidence="1">The sequence shown here is derived from an EMBL/GenBank/DDBJ whole genome shotgun (WGS) entry which is preliminary data.</text>
</comment>
<protein>
    <submittedName>
        <fullName evidence="1">Tagatose-1,6-bisphosphate aldolase non-catalytic subunit AgaZ/GatZ</fullName>
    </submittedName>
</protein>
<sequence>MMVATDESTSRNAHPLVQALQDEKTPVVKALVQTLTDHFEEQTCLLAICPNSRAVTKAALLAAQEANAPLLFTSTLNQVDRDRGYTGWTHDDLIGFIDRKADQLDLDVPILPCLDHGGPWLKDRHVIEDYTYEEAMSAVKQSLESCIDAGYELLHIDPTVDQRQPDREPTSIDWVVEHTLELIEHAEAYRRGQGRPPISYEVGTEEVHGGLADRDKFERFLEGLDAGLRERGLDDAWPCFVVGKVGTDLDTSYFEPDTARDLTTRTKPYGALVKGHYTDYVDNPDDYPLAGMGGANVGPEFTEEEYKALMDLVDLEHKIGKTSGLKKALREAVVESGRWKKWLHADEEGRAFNELDEERQNWLIRTGSRYVWSDREVSTARARLYENLDGYRDAEGYVLWRIKQAMMKYYHAFNLIDFNSRLERVLLPTQEPA</sequence>
<gene>
    <name evidence="1" type="ORF">GGP71_000251</name>
</gene>
<dbReference type="EMBL" id="JANUAU010000001">
    <property type="protein sequence ID" value="MCS3676355.1"/>
    <property type="molecule type" value="Genomic_DNA"/>
</dbReference>
<accession>A0A9X2PT81</accession>